<dbReference type="Pfam" id="PF03480">
    <property type="entry name" value="DctP"/>
    <property type="match status" value="1"/>
</dbReference>
<keyword evidence="4" id="KW-1185">Reference proteome</keyword>
<dbReference type="Gene3D" id="3.40.190.170">
    <property type="entry name" value="Bacterial extracellular solute-binding protein, family 7"/>
    <property type="match status" value="1"/>
</dbReference>
<dbReference type="EMBL" id="FWZX01000021">
    <property type="protein sequence ID" value="SMF57326.1"/>
    <property type="molecule type" value="Genomic_DNA"/>
</dbReference>
<feature type="signal peptide" evidence="2">
    <location>
        <begin position="1"/>
        <end position="33"/>
    </location>
</feature>
<evidence type="ECO:0000256" key="1">
    <source>
        <dbReference type="ARBA" id="ARBA00022729"/>
    </source>
</evidence>
<dbReference type="PROSITE" id="PS51318">
    <property type="entry name" value="TAT"/>
    <property type="match status" value="1"/>
</dbReference>
<name>A0A1Y6CKU2_9PROT</name>
<sequence length="341" mass="37015">MTHGTPFLSRRRLGALAAGALALCAAGALPAQAQTTMKLASATINDVQHEWQKVFAQELEKRVGDKVKVEIYPASQLGTIPRMVEGVLLGTIESFITPTAFLVGTEPTLQIFDAPGIFDSPEHLAKVIHDPEYRDHIETMALDKGLRIIGAIYNSPFLVLTKQPAPKLSDLEGLKIRTFASPLQIKPMSAIGASPLPLPLSEVVPALQAGAIDGMLAGMPILTAFKYYDIAKYVTDLQFSLIVSVDVVNEDWFQSQPADVQKAIVEAGRAAEEAVLPWGIANVEKANKAWTDHGGEILELSAEDRASMTKTFKEVSDKILTSDPKVAAEYKQLMDVVEARR</sequence>
<proteinExistence type="predicted"/>
<gene>
    <name evidence="3" type="ORF">SAMN05428998_12181</name>
</gene>
<dbReference type="NCBIfam" id="NF037995">
    <property type="entry name" value="TRAP_S1"/>
    <property type="match status" value="1"/>
</dbReference>
<evidence type="ECO:0000256" key="2">
    <source>
        <dbReference type="SAM" id="SignalP"/>
    </source>
</evidence>
<protein>
    <submittedName>
        <fullName evidence="3">TRAP-type C4-dicarboxylate transport system, substrate-binding protein</fullName>
    </submittedName>
</protein>
<dbReference type="CDD" id="cd13603">
    <property type="entry name" value="PBP2_TRAP_Siap_TeaA_like"/>
    <property type="match status" value="1"/>
</dbReference>
<feature type="chain" id="PRO_5012283242" evidence="2">
    <location>
        <begin position="34"/>
        <end position="341"/>
    </location>
</feature>
<organism evidence="3 4">
    <name type="scientific">Tistlia consotensis USBA 355</name>
    <dbReference type="NCBI Taxonomy" id="560819"/>
    <lineage>
        <taxon>Bacteria</taxon>
        <taxon>Pseudomonadati</taxon>
        <taxon>Pseudomonadota</taxon>
        <taxon>Alphaproteobacteria</taxon>
        <taxon>Rhodospirillales</taxon>
        <taxon>Rhodovibrionaceae</taxon>
        <taxon>Tistlia</taxon>
    </lineage>
</organism>
<dbReference type="PANTHER" id="PTHR33376:SF4">
    <property type="entry name" value="SIALIC ACID-BINDING PERIPLASMIC PROTEIN SIAP"/>
    <property type="match status" value="1"/>
</dbReference>
<dbReference type="SUPFAM" id="SSF53850">
    <property type="entry name" value="Periplasmic binding protein-like II"/>
    <property type="match status" value="1"/>
</dbReference>
<dbReference type="Proteomes" id="UP000192917">
    <property type="component" value="Unassembled WGS sequence"/>
</dbReference>
<dbReference type="InterPro" id="IPR038404">
    <property type="entry name" value="TRAP_DctP_sf"/>
</dbReference>
<evidence type="ECO:0000313" key="4">
    <source>
        <dbReference type="Proteomes" id="UP000192917"/>
    </source>
</evidence>
<dbReference type="STRING" id="560819.SAMN05428998_12181"/>
<reference evidence="3 4" key="1">
    <citation type="submission" date="2017-04" db="EMBL/GenBank/DDBJ databases">
        <authorList>
            <person name="Afonso C.L."/>
            <person name="Miller P.J."/>
            <person name="Scott M.A."/>
            <person name="Spackman E."/>
            <person name="Goraichik I."/>
            <person name="Dimitrov K.M."/>
            <person name="Suarez D.L."/>
            <person name="Swayne D.E."/>
        </authorList>
    </citation>
    <scope>NUCLEOTIDE SEQUENCE [LARGE SCALE GENOMIC DNA]</scope>
    <source>
        <strain evidence="3 4">USBA 355</strain>
    </source>
</reference>
<evidence type="ECO:0000313" key="3">
    <source>
        <dbReference type="EMBL" id="SMF57326.1"/>
    </source>
</evidence>
<dbReference type="PANTHER" id="PTHR33376">
    <property type="match status" value="1"/>
</dbReference>
<dbReference type="InterPro" id="IPR018389">
    <property type="entry name" value="DctP_fam"/>
</dbReference>
<dbReference type="AlphaFoldDB" id="A0A1Y6CKU2"/>
<accession>A0A1Y6CKU2</accession>
<dbReference type="RefSeq" id="WP_085124815.1">
    <property type="nucleotide sequence ID" value="NZ_FWZX01000021.1"/>
</dbReference>
<dbReference type="GO" id="GO:0055085">
    <property type="term" value="P:transmembrane transport"/>
    <property type="evidence" value="ECO:0007669"/>
    <property type="project" value="InterPro"/>
</dbReference>
<dbReference type="InterPro" id="IPR006311">
    <property type="entry name" value="TAT_signal"/>
</dbReference>
<keyword evidence="1 2" id="KW-0732">Signal</keyword>